<reference evidence="1 2" key="1">
    <citation type="submission" date="2020-08" db="EMBL/GenBank/DDBJ databases">
        <title>Genome Sequencing of Nocardia wallacei strain FMUON74 and assembly.</title>
        <authorList>
            <person name="Toyokawa M."/>
            <person name="Uesaka K."/>
        </authorList>
    </citation>
    <scope>NUCLEOTIDE SEQUENCE [LARGE SCALE GENOMIC DNA]</scope>
    <source>
        <strain evidence="1 2">FMUON74</strain>
    </source>
</reference>
<protein>
    <submittedName>
        <fullName evidence="1">Uncharacterized protein</fullName>
    </submittedName>
</protein>
<sequence>MDTEEAIEGAWLVAADIENSLGRWVLVETGYPDGWREFHAEVGREVPGAGVRDRTAG</sequence>
<organism evidence="1 2">
    <name type="scientific">Nocardia wallacei</name>
    <dbReference type="NCBI Taxonomy" id="480035"/>
    <lineage>
        <taxon>Bacteria</taxon>
        <taxon>Bacillati</taxon>
        <taxon>Actinomycetota</taxon>
        <taxon>Actinomycetes</taxon>
        <taxon>Mycobacteriales</taxon>
        <taxon>Nocardiaceae</taxon>
        <taxon>Nocardia</taxon>
    </lineage>
</organism>
<proteinExistence type="predicted"/>
<dbReference type="GeneID" id="80345723"/>
<name>A0A7G1KEB6_9NOCA</name>
<keyword evidence="2" id="KW-1185">Reference proteome</keyword>
<accession>A0A7G1KEB6</accession>
<evidence type="ECO:0000313" key="2">
    <source>
        <dbReference type="Proteomes" id="UP000516173"/>
    </source>
</evidence>
<dbReference type="Proteomes" id="UP000516173">
    <property type="component" value="Chromosome"/>
</dbReference>
<dbReference type="EMBL" id="AP023396">
    <property type="protein sequence ID" value="BCK53340.1"/>
    <property type="molecule type" value="Genomic_DNA"/>
</dbReference>
<evidence type="ECO:0000313" key="1">
    <source>
        <dbReference type="EMBL" id="BCK53340.1"/>
    </source>
</evidence>
<dbReference type="KEGG" id="nwl:NWFMUON74_11120"/>
<gene>
    <name evidence="1" type="ORF">NWFMUON74_11120</name>
</gene>
<dbReference type="RefSeq" id="WP_187686901.1">
    <property type="nucleotide sequence ID" value="NZ_AP023396.1"/>
</dbReference>
<dbReference type="AlphaFoldDB" id="A0A7G1KEB6"/>